<accession>A0A9W6PF99</accession>
<comment type="caution">
    <text evidence="2">The sequence shown here is derived from an EMBL/GenBank/DDBJ whole genome shotgun (WGS) entry which is preliminary data.</text>
</comment>
<dbReference type="AlphaFoldDB" id="A0A9W6PF99"/>
<dbReference type="Proteomes" id="UP001165143">
    <property type="component" value="Unassembled WGS sequence"/>
</dbReference>
<proteinExistence type="predicted"/>
<dbReference type="RefSeq" id="WP_033251348.1">
    <property type="nucleotide sequence ID" value="NZ_BSRX01000009.1"/>
</dbReference>
<gene>
    <name evidence="2" type="ORF">Kpho01_20210</name>
</gene>
<evidence type="ECO:0000256" key="1">
    <source>
        <dbReference type="SAM" id="MobiDB-lite"/>
    </source>
</evidence>
<name>A0A9W6PF99_9ACTN</name>
<feature type="compositionally biased region" description="Low complexity" evidence="1">
    <location>
        <begin position="97"/>
        <end position="119"/>
    </location>
</feature>
<reference evidence="2" key="1">
    <citation type="submission" date="2023-02" db="EMBL/GenBank/DDBJ databases">
        <title>Kitasatospora phosalacinea NBRC 14362.</title>
        <authorList>
            <person name="Ichikawa N."/>
            <person name="Sato H."/>
            <person name="Tonouchi N."/>
        </authorList>
    </citation>
    <scope>NUCLEOTIDE SEQUENCE</scope>
    <source>
        <strain evidence="2">NBRC 14362</strain>
    </source>
</reference>
<protein>
    <submittedName>
        <fullName evidence="2">Uncharacterized protein</fullName>
    </submittedName>
</protein>
<sequence>MPARLEALGSLAGLDRHSLHSQLRAGLDAVVHLGRDRADGRRRVTGLHLLVGGPEGLTSTAAAVHFERDGRAHPGPGWARLRELCAERGVDLPPRPDAVGSDGSDGADGVAGAPGAPEEPGTDVTETAEETT</sequence>
<evidence type="ECO:0000313" key="3">
    <source>
        <dbReference type="Proteomes" id="UP001165143"/>
    </source>
</evidence>
<evidence type="ECO:0000313" key="2">
    <source>
        <dbReference type="EMBL" id="GLW54010.1"/>
    </source>
</evidence>
<organism evidence="2 3">
    <name type="scientific">Kitasatospora phosalacinea</name>
    <dbReference type="NCBI Taxonomy" id="2065"/>
    <lineage>
        <taxon>Bacteria</taxon>
        <taxon>Bacillati</taxon>
        <taxon>Actinomycetota</taxon>
        <taxon>Actinomycetes</taxon>
        <taxon>Kitasatosporales</taxon>
        <taxon>Streptomycetaceae</taxon>
        <taxon>Kitasatospora</taxon>
    </lineage>
</organism>
<dbReference type="EMBL" id="BSRX01000009">
    <property type="protein sequence ID" value="GLW54010.1"/>
    <property type="molecule type" value="Genomic_DNA"/>
</dbReference>
<feature type="region of interest" description="Disordered" evidence="1">
    <location>
        <begin position="89"/>
        <end position="132"/>
    </location>
</feature>